<feature type="transmembrane region" description="Helical" evidence="7">
    <location>
        <begin position="35"/>
        <end position="53"/>
    </location>
</feature>
<feature type="transmembrane region" description="Helical" evidence="7">
    <location>
        <begin position="121"/>
        <end position="139"/>
    </location>
</feature>
<protein>
    <submittedName>
        <fullName evidence="9">Membrane protein</fullName>
    </submittedName>
</protein>
<feature type="transmembrane region" description="Helical" evidence="7">
    <location>
        <begin position="243"/>
        <end position="265"/>
    </location>
</feature>
<feature type="transmembrane region" description="Helical" evidence="7">
    <location>
        <begin position="65"/>
        <end position="87"/>
    </location>
</feature>
<dbReference type="OrthoDB" id="7065924at2"/>
<sequence>MPRRPPATLIGLLAILLWSSSVGLMRSVSESFGPTGGGALIYTCASVVLLLTLGPTRVSTLPRRYLLGGGALFVAYELCLSLSLGYASSGRQAIEVGMCNYLWPTLTMTAAILFNGQRSNALIVPGFALGVLGVCQVLGGDQGLDLAQMLTNVRGNPVSYGLALMGAVLWAAYCTVTPRWANGSNGVTLFFMASAVALWIKFALGEQPPMQPSPKALGFLALSSCAMAFGYSAWNVGILRGNVTVLAGASQFIPVMSAALAAVVLQTPLSWHFWQGACMVCAGSLLCWLATRGGRRVSPPSTSHPPASHPPSPRAPAPPHTGSDG</sequence>
<dbReference type="Proteomes" id="UP000060699">
    <property type="component" value="Chromosome"/>
</dbReference>
<dbReference type="InterPro" id="IPR037185">
    <property type="entry name" value="EmrE-like"/>
</dbReference>
<keyword evidence="4 7" id="KW-1133">Transmembrane helix</keyword>
<evidence type="ECO:0000256" key="6">
    <source>
        <dbReference type="SAM" id="MobiDB-lite"/>
    </source>
</evidence>
<organism evidence="9 10">
    <name type="scientific">Roseateles depolymerans</name>
    <dbReference type="NCBI Taxonomy" id="76731"/>
    <lineage>
        <taxon>Bacteria</taxon>
        <taxon>Pseudomonadati</taxon>
        <taxon>Pseudomonadota</taxon>
        <taxon>Betaproteobacteria</taxon>
        <taxon>Burkholderiales</taxon>
        <taxon>Sphaerotilaceae</taxon>
        <taxon>Roseateles</taxon>
    </lineage>
</organism>
<feature type="transmembrane region" description="Helical" evidence="7">
    <location>
        <begin position="216"/>
        <end position="236"/>
    </location>
</feature>
<keyword evidence="10" id="KW-1185">Reference proteome</keyword>
<evidence type="ECO:0000256" key="1">
    <source>
        <dbReference type="ARBA" id="ARBA00004651"/>
    </source>
</evidence>
<evidence type="ECO:0000313" key="9">
    <source>
        <dbReference type="EMBL" id="ALV05636.1"/>
    </source>
</evidence>
<evidence type="ECO:0000313" key="10">
    <source>
        <dbReference type="Proteomes" id="UP000060699"/>
    </source>
</evidence>
<gene>
    <name evidence="9" type="ORF">RD2015_1143</name>
</gene>
<feature type="region of interest" description="Disordered" evidence="6">
    <location>
        <begin position="297"/>
        <end position="325"/>
    </location>
</feature>
<dbReference type="PATRIC" id="fig|76731.3.peg.1165"/>
<evidence type="ECO:0000256" key="5">
    <source>
        <dbReference type="ARBA" id="ARBA00023136"/>
    </source>
</evidence>
<feature type="transmembrane region" description="Helical" evidence="7">
    <location>
        <begin position="159"/>
        <end position="176"/>
    </location>
</feature>
<keyword evidence="3 7" id="KW-0812">Transmembrane</keyword>
<dbReference type="InterPro" id="IPR051258">
    <property type="entry name" value="Diverse_Substrate_Transporter"/>
</dbReference>
<accession>A0A0U3MUP6</accession>
<dbReference type="PANTHER" id="PTHR42920">
    <property type="entry name" value="OS03G0707200 PROTEIN-RELATED"/>
    <property type="match status" value="1"/>
</dbReference>
<dbReference type="InterPro" id="IPR000620">
    <property type="entry name" value="EamA_dom"/>
</dbReference>
<feature type="domain" description="EamA" evidence="8">
    <location>
        <begin position="161"/>
        <end position="286"/>
    </location>
</feature>
<feature type="transmembrane region" description="Helical" evidence="7">
    <location>
        <begin position="271"/>
        <end position="291"/>
    </location>
</feature>
<dbReference type="RefSeq" id="WP_083525377.1">
    <property type="nucleotide sequence ID" value="NZ_CP013729.1"/>
</dbReference>
<dbReference type="STRING" id="76731.RD2015_1143"/>
<dbReference type="KEGG" id="rdp:RD2015_1143"/>
<dbReference type="Pfam" id="PF00892">
    <property type="entry name" value="EamA"/>
    <property type="match status" value="1"/>
</dbReference>
<evidence type="ECO:0000256" key="7">
    <source>
        <dbReference type="SAM" id="Phobius"/>
    </source>
</evidence>
<dbReference type="EMBL" id="CP013729">
    <property type="protein sequence ID" value="ALV05636.1"/>
    <property type="molecule type" value="Genomic_DNA"/>
</dbReference>
<comment type="subcellular location">
    <subcellularLocation>
        <location evidence="1">Cell membrane</location>
        <topology evidence="1">Multi-pass membrane protein</topology>
    </subcellularLocation>
</comment>
<dbReference type="NCBIfam" id="NF008676">
    <property type="entry name" value="PRK11689.1"/>
    <property type="match status" value="1"/>
</dbReference>
<dbReference type="AlphaFoldDB" id="A0A0U3MUP6"/>
<keyword evidence="5 7" id="KW-0472">Membrane</keyword>
<reference evidence="9 10" key="1">
    <citation type="submission" date="2015-12" db="EMBL/GenBank/DDBJ databases">
        <title>Complete genome of Roseateles depolymerans KCTC 42856.</title>
        <authorList>
            <person name="Kim K.M."/>
        </authorList>
    </citation>
    <scope>NUCLEOTIDE SEQUENCE [LARGE SCALE GENOMIC DNA]</scope>
    <source>
        <strain evidence="9 10">KCTC 42856</strain>
    </source>
</reference>
<feature type="compositionally biased region" description="Pro residues" evidence="6">
    <location>
        <begin position="307"/>
        <end position="319"/>
    </location>
</feature>
<evidence type="ECO:0000256" key="4">
    <source>
        <dbReference type="ARBA" id="ARBA00022989"/>
    </source>
</evidence>
<evidence type="ECO:0000256" key="3">
    <source>
        <dbReference type="ARBA" id="ARBA00022692"/>
    </source>
</evidence>
<evidence type="ECO:0000256" key="2">
    <source>
        <dbReference type="ARBA" id="ARBA00022475"/>
    </source>
</evidence>
<keyword evidence="2" id="KW-1003">Cell membrane</keyword>
<dbReference type="GO" id="GO:0005886">
    <property type="term" value="C:plasma membrane"/>
    <property type="evidence" value="ECO:0007669"/>
    <property type="project" value="UniProtKB-SubCell"/>
</dbReference>
<proteinExistence type="predicted"/>
<dbReference type="PANTHER" id="PTHR42920:SF24">
    <property type="entry name" value="AROMATIC AMINO ACID EXPORTER YDDG"/>
    <property type="match status" value="1"/>
</dbReference>
<evidence type="ECO:0000259" key="8">
    <source>
        <dbReference type="Pfam" id="PF00892"/>
    </source>
</evidence>
<dbReference type="SUPFAM" id="SSF103481">
    <property type="entry name" value="Multidrug resistance efflux transporter EmrE"/>
    <property type="match status" value="2"/>
</dbReference>
<name>A0A0U3MUP6_9BURK</name>
<feature type="transmembrane region" description="Helical" evidence="7">
    <location>
        <begin position="188"/>
        <end position="204"/>
    </location>
</feature>
<feature type="transmembrane region" description="Helical" evidence="7">
    <location>
        <begin position="93"/>
        <end position="114"/>
    </location>
</feature>